<sequence length="74" mass="8576">MSAKMRRRRRHDRRKRVLTHRREDALFFARGTFPASARAMSVCVCGARAFSRDAHGSFLDEFNDQHGYCETEAA</sequence>
<name>A0A939QN40_9MICO</name>
<evidence type="ECO:0000313" key="2">
    <source>
        <dbReference type="Proteomes" id="UP000680132"/>
    </source>
</evidence>
<dbReference type="EMBL" id="JAGFOA010000003">
    <property type="protein sequence ID" value="MBO3663700.1"/>
    <property type="molecule type" value="Genomic_DNA"/>
</dbReference>
<dbReference type="Proteomes" id="UP000680132">
    <property type="component" value="Unassembled WGS sequence"/>
</dbReference>
<accession>A0A939QN40</accession>
<reference evidence="1" key="1">
    <citation type="submission" date="2021-03" db="EMBL/GenBank/DDBJ databases">
        <title>Microbacterium sp. nov., a novel actinobacterium isolated from cow dung.</title>
        <authorList>
            <person name="Zhang L."/>
        </authorList>
    </citation>
    <scope>NUCLEOTIDE SEQUENCE</scope>
    <source>
        <strain evidence="1">NEAU-LLB</strain>
    </source>
</reference>
<comment type="caution">
    <text evidence="1">The sequence shown here is derived from an EMBL/GenBank/DDBJ whole genome shotgun (WGS) entry which is preliminary data.</text>
</comment>
<dbReference type="AlphaFoldDB" id="A0A939QN40"/>
<gene>
    <name evidence="1" type="ORF">J5V96_09250</name>
</gene>
<keyword evidence="2" id="KW-1185">Reference proteome</keyword>
<organism evidence="1 2">
    <name type="scientific">Microbacterium stercoris</name>
    <dbReference type="NCBI Taxonomy" id="2820289"/>
    <lineage>
        <taxon>Bacteria</taxon>
        <taxon>Bacillati</taxon>
        <taxon>Actinomycetota</taxon>
        <taxon>Actinomycetes</taxon>
        <taxon>Micrococcales</taxon>
        <taxon>Microbacteriaceae</taxon>
        <taxon>Microbacterium</taxon>
    </lineage>
</organism>
<dbReference type="RefSeq" id="WP_208503050.1">
    <property type="nucleotide sequence ID" value="NZ_JAGFOA010000003.1"/>
</dbReference>
<evidence type="ECO:0000313" key="1">
    <source>
        <dbReference type="EMBL" id="MBO3663700.1"/>
    </source>
</evidence>
<proteinExistence type="predicted"/>
<protein>
    <submittedName>
        <fullName evidence="1">Uncharacterized protein</fullName>
    </submittedName>
</protein>